<evidence type="ECO:0000313" key="5">
    <source>
        <dbReference type="EMBL" id="NYS76448.1"/>
    </source>
</evidence>
<evidence type="ECO:0000313" key="6">
    <source>
        <dbReference type="Proteomes" id="UP000526892"/>
    </source>
</evidence>
<dbReference type="RefSeq" id="WP_179914960.1">
    <property type="nucleotide sequence ID" value="NZ_JACCDE010000002.1"/>
</dbReference>
<dbReference type="PROSITE" id="PS01117">
    <property type="entry name" value="HTH_MARR_1"/>
    <property type="match status" value="1"/>
</dbReference>
<dbReference type="AlphaFoldDB" id="A0A7Z0LQ01"/>
<comment type="caution">
    <text evidence="5">The sequence shown here is derived from an EMBL/GenBank/DDBJ whole genome shotgun (WGS) entry which is preliminary data.</text>
</comment>
<dbReference type="PRINTS" id="PR00598">
    <property type="entry name" value="HTHMARR"/>
</dbReference>
<name>A0A7Z0LQ01_9GAMM</name>
<dbReference type="Proteomes" id="UP000526892">
    <property type="component" value="Unassembled WGS sequence"/>
</dbReference>
<evidence type="ECO:0000259" key="4">
    <source>
        <dbReference type="PROSITE" id="PS50995"/>
    </source>
</evidence>
<keyword evidence="6" id="KW-1185">Reference proteome</keyword>
<keyword evidence="1" id="KW-0805">Transcription regulation</keyword>
<dbReference type="GO" id="GO:0003677">
    <property type="term" value="F:DNA binding"/>
    <property type="evidence" value="ECO:0007669"/>
    <property type="project" value="UniProtKB-KW"/>
</dbReference>
<protein>
    <submittedName>
        <fullName evidence="5">MarR family transcriptional regulator</fullName>
    </submittedName>
</protein>
<dbReference type="PANTHER" id="PTHR42756:SF1">
    <property type="entry name" value="TRANSCRIPTIONAL REPRESSOR OF EMRAB OPERON"/>
    <property type="match status" value="1"/>
</dbReference>
<dbReference type="InterPro" id="IPR036388">
    <property type="entry name" value="WH-like_DNA-bd_sf"/>
</dbReference>
<dbReference type="InterPro" id="IPR000835">
    <property type="entry name" value="HTH_MarR-typ"/>
</dbReference>
<dbReference type="GO" id="GO:0003700">
    <property type="term" value="F:DNA-binding transcription factor activity"/>
    <property type="evidence" value="ECO:0007669"/>
    <property type="project" value="InterPro"/>
</dbReference>
<dbReference type="EMBL" id="JACCDE010000002">
    <property type="protein sequence ID" value="NYS76448.1"/>
    <property type="molecule type" value="Genomic_DNA"/>
</dbReference>
<sequence length="155" mass="17787">MKNAAVKLKHSPRRNTTYLLAQTTNIIRNSWIDPALKEHGLTSLQYTVLSVIKRYSGLSSAELSRHFFVTPQTMGPILTQLEKRGLILREANAENRRLLAISLTEEGNLLLHTCNDVIANIENEIFSELDEDTLQHFRETLQRIYHRAQGKHSPR</sequence>
<dbReference type="SUPFAM" id="SSF46785">
    <property type="entry name" value="Winged helix' DNA-binding domain"/>
    <property type="match status" value="1"/>
</dbReference>
<evidence type="ECO:0000256" key="3">
    <source>
        <dbReference type="ARBA" id="ARBA00023163"/>
    </source>
</evidence>
<evidence type="ECO:0000256" key="1">
    <source>
        <dbReference type="ARBA" id="ARBA00023015"/>
    </source>
</evidence>
<dbReference type="PROSITE" id="PS50995">
    <property type="entry name" value="HTH_MARR_2"/>
    <property type="match status" value="1"/>
</dbReference>
<accession>A0A7Z0LQ01</accession>
<proteinExistence type="predicted"/>
<dbReference type="PANTHER" id="PTHR42756">
    <property type="entry name" value="TRANSCRIPTIONAL REGULATOR, MARR"/>
    <property type="match status" value="1"/>
</dbReference>
<gene>
    <name evidence="5" type="ORF">HZS80_01690</name>
</gene>
<evidence type="ECO:0000256" key="2">
    <source>
        <dbReference type="ARBA" id="ARBA00023125"/>
    </source>
</evidence>
<organism evidence="5 6">
    <name type="scientific">Vreelandella glaciei</name>
    <dbReference type="NCBI Taxonomy" id="186761"/>
    <lineage>
        <taxon>Bacteria</taxon>
        <taxon>Pseudomonadati</taxon>
        <taxon>Pseudomonadota</taxon>
        <taxon>Gammaproteobacteria</taxon>
        <taxon>Oceanospirillales</taxon>
        <taxon>Halomonadaceae</taxon>
        <taxon>Vreelandella</taxon>
    </lineage>
</organism>
<dbReference type="InterPro" id="IPR023187">
    <property type="entry name" value="Tscrpt_reg_MarR-type_CS"/>
</dbReference>
<dbReference type="Pfam" id="PF01047">
    <property type="entry name" value="MarR"/>
    <property type="match status" value="1"/>
</dbReference>
<dbReference type="Gene3D" id="1.10.10.10">
    <property type="entry name" value="Winged helix-like DNA-binding domain superfamily/Winged helix DNA-binding domain"/>
    <property type="match status" value="1"/>
</dbReference>
<dbReference type="SMART" id="SM00347">
    <property type="entry name" value="HTH_MARR"/>
    <property type="match status" value="1"/>
</dbReference>
<keyword evidence="2" id="KW-0238">DNA-binding</keyword>
<keyword evidence="3" id="KW-0804">Transcription</keyword>
<reference evidence="5 6" key="1">
    <citation type="journal article" date="2003" name="Extremophiles">
        <title>Halomonas glaciei sp. nov. isolated from fast ice of Adelie Land, Antarctica.</title>
        <authorList>
            <person name="Reddy G.S."/>
            <person name="Raghavan P.U."/>
            <person name="Sarita N.B."/>
            <person name="Prakash J.S."/>
            <person name="Nagesh N."/>
            <person name="Delille D."/>
            <person name="Shivaji S."/>
        </authorList>
    </citation>
    <scope>NUCLEOTIDE SEQUENCE [LARGE SCALE GENOMIC DNA]</scope>
    <source>
        <strain evidence="5 6">DD39</strain>
    </source>
</reference>
<dbReference type="InterPro" id="IPR036390">
    <property type="entry name" value="WH_DNA-bd_sf"/>
</dbReference>
<feature type="domain" description="HTH marR-type" evidence="4">
    <location>
        <begin position="13"/>
        <end position="146"/>
    </location>
</feature>